<feature type="signal peptide" evidence="3">
    <location>
        <begin position="1"/>
        <end position="22"/>
    </location>
</feature>
<dbReference type="EMBL" id="JBHSQO010000034">
    <property type="protein sequence ID" value="MFC6092849.1"/>
    <property type="molecule type" value="Genomic_DNA"/>
</dbReference>
<feature type="compositionally biased region" description="Low complexity" evidence="1">
    <location>
        <begin position="412"/>
        <end position="436"/>
    </location>
</feature>
<dbReference type="RefSeq" id="WP_380639468.1">
    <property type="nucleotide sequence ID" value="NZ_JBHSQO010000034.1"/>
</dbReference>
<dbReference type="InterPro" id="IPR046112">
    <property type="entry name" value="DUF6049"/>
</dbReference>
<feature type="region of interest" description="Disordered" evidence="1">
    <location>
        <begin position="385"/>
        <end position="451"/>
    </location>
</feature>
<feature type="chain" id="PRO_5047265183" evidence="3">
    <location>
        <begin position="23"/>
        <end position="796"/>
    </location>
</feature>
<reference evidence="5" key="1">
    <citation type="journal article" date="2019" name="Int. J. Syst. Evol. Microbiol.">
        <title>The Global Catalogue of Microorganisms (GCM) 10K type strain sequencing project: providing services to taxonomists for standard genome sequencing and annotation.</title>
        <authorList>
            <consortium name="The Broad Institute Genomics Platform"/>
            <consortium name="The Broad Institute Genome Sequencing Center for Infectious Disease"/>
            <person name="Wu L."/>
            <person name="Ma J."/>
        </authorList>
    </citation>
    <scope>NUCLEOTIDE SEQUENCE [LARGE SCALE GENOMIC DNA]</scope>
    <source>
        <strain evidence="5">CGMCC 4.7246</strain>
    </source>
</reference>
<name>A0ABW1PCK4_9PSEU</name>
<evidence type="ECO:0000256" key="2">
    <source>
        <dbReference type="SAM" id="Phobius"/>
    </source>
</evidence>
<sequence length="796" mass="83127">MKRLLAALAVAGLVMVTSPAHAAPQDGRLPVRPAPATQVWATRAVTGQPGQQSQVYLRLDVEDLHPRVVTAGTDSVRIRGKVVNVGDRFIEDIELRLERGEALTDEADVRQALREPADAEFVQPSFTPIVDRLERDESKPFELTVPLRGAGRTSLQVEEPGIYPILANINGTPDFGGRARLAALSTLLPVLSVPGGAPPAPPANPAKVTVLWPLADRPRIAGTNPTVLTDDELADSLAMRGRLWGLLKGYQSALNSRLGQGVCLAVDPDLLRTVAAMAEGYEVRGQGAGRGEGEAELWLSQLKLSASGRCVIALPDAGADVVALSRARLTDLGRLALAGADVVREVLEVQPTEGLTWPEDGVLDQQALDDLVAGGVTSLVLDQSAVAGTPGTGPVRLDAGDPGDSPDDGDGTPKSTPATTPAAPADGTTDPAADPDPGSPGDGNAAAEDRTVKAVRIDGMVSDALRGAAETRPVAGVTTPTETRPVSVQNALAALTFRTAFQSTGQHVVLAPPRRWNAPNGEVETLIRTTESLVGDGFATPVGLGSLLAGTPEQTAALSYPVESGAREVPPAVTAEVAASWDEVRLLADSMSQQDAASAEPADLVDPLRLDLLRAVSGAWRGNEAGARTALAVGREQVDGLLSQVTVTEPNSPILLGSGDSPIPLSVKNRLDVRVTVRVVIEDTPGIDARDEQVYQLPARGDRLVPVQVEVQRSGRFPVHVRLVTASGVELGERARLEVSSSVYGTITVVITGLAGAALVLLSARRIYRRVRAARAAAVRVPDDAGGITPEKSSTS</sequence>
<evidence type="ECO:0000256" key="3">
    <source>
        <dbReference type="SAM" id="SignalP"/>
    </source>
</evidence>
<evidence type="ECO:0000313" key="4">
    <source>
        <dbReference type="EMBL" id="MFC6092849.1"/>
    </source>
</evidence>
<comment type="caution">
    <text evidence="4">The sequence shown here is derived from an EMBL/GenBank/DDBJ whole genome shotgun (WGS) entry which is preliminary data.</text>
</comment>
<dbReference type="Pfam" id="PF19516">
    <property type="entry name" value="DUF6049"/>
    <property type="match status" value="2"/>
</dbReference>
<organism evidence="4 5">
    <name type="scientific">Saccharothrix lopnurensis</name>
    <dbReference type="NCBI Taxonomy" id="1670621"/>
    <lineage>
        <taxon>Bacteria</taxon>
        <taxon>Bacillati</taxon>
        <taxon>Actinomycetota</taxon>
        <taxon>Actinomycetes</taxon>
        <taxon>Pseudonocardiales</taxon>
        <taxon>Pseudonocardiaceae</taxon>
        <taxon>Saccharothrix</taxon>
    </lineage>
</organism>
<gene>
    <name evidence="4" type="ORF">ACFP3R_26555</name>
</gene>
<evidence type="ECO:0000313" key="5">
    <source>
        <dbReference type="Proteomes" id="UP001596220"/>
    </source>
</evidence>
<keyword evidence="2" id="KW-0472">Membrane</keyword>
<keyword evidence="2" id="KW-1133">Transmembrane helix</keyword>
<feature type="transmembrane region" description="Helical" evidence="2">
    <location>
        <begin position="743"/>
        <end position="762"/>
    </location>
</feature>
<keyword evidence="3" id="KW-0732">Signal</keyword>
<dbReference type="Proteomes" id="UP001596220">
    <property type="component" value="Unassembled WGS sequence"/>
</dbReference>
<protein>
    <submittedName>
        <fullName evidence="4">DUF6049 family protein</fullName>
    </submittedName>
</protein>
<proteinExistence type="predicted"/>
<accession>A0ABW1PCK4</accession>
<evidence type="ECO:0000256" key="1">
    <source>
        <dbReference type="SAM" id="MobiDB-lite"/>
    </source>
</evidence>
<keyword evidence="2" id="KW-0812">Transmembrane</keyword>
<keyword evidence="5" id="KW-1185">Reference proteome</keyword>